<dbReference type="SUPFAM" id="SSF54593">
    <property type="entry name" value="Glyoxalase/Bleomycin resistance protein/Dihydroxybiphenyl dioxygenase"/>
    <property type="match status" value="1"/>
</dbReference>
<dbReference type="PANTHER" id="PTHR36437:SF2">
    <property type="entry name" value="GLYOXALASE_BLEOMYCIN RESISTANCE PROTEIN_DIOXYGENASE"/>
    <property type="match status" value="1"/>
</dbReference>
<dbReference type="Proteomes" id="UP000606991">
    <property type="component" value="Unassembled WGS sequence"/>
</dbReference>
<evidence type="ECO:0000313" key="3">
    <source>
        <dbReference type="Proteomes" id="UP000606991"/>
    </source>
</evidence>
<dbReference type="InterPro" id="IPR029068">
    <property type="entry name" value="Glyas_Bleomycin-R_OHBP_Dase"/>
</dbReference>
<dbReference type="EMBL" id="JAEKNS010000129">
    <property type="protein sequence ID" value="MBJ7595648.1"/>
    <property type="molecule type" value="Genomic_DNA"/>
</dbReference>
<protein>
    <submittedName>
        <fullName evidence="2">VOC family protein</fullName>
    </submittedName>
</protein>
<evidence type="ECO:0000259" key="1">
    <source>
        <dbReference type="PROSITE" id="PS51819"/>
    </source>
</evidence>
<accession>A0A934K2I9</accession>
<dbReference type="Pfam" id="PF00903">
    <property type="entry name" value="Glyoxalase"/>
    <property type="match status" value="1"/>
</dbReference>
<evidence type="ECO:0000313" key="2">
    <source>
        <dbReference type="EMBL" id="MBJ7595648.1"/>
    </source>
</evidence>
<dbReference type="PANTHER" id="PTHR36437">
    <property type="entry name" value="GLYOXALASE/BLEOMYCIN RESISTANCE PROTEIN/DIOXYGENASE"/>
    <property type="match status" value="1"/>
</dbReference>
<dbReference type="InterPro" id="IPR004360">
    <property type="entry name" value="Glyas_Fos-R_dOase_dom"/>
</dbReference>
<feature type="domain" description="VOC" evidence="1">
    <location>
        <begin position="11"/>
        <end position="128"/>
    </location>
</feature>
<sequence>MTEKTALQITGILNVAIPVSDHDRSIEFYVGTLGFEKRRDAPFGPGMRWVEVAAPGSVTSIALAPPHGRPTGIDTGIRLGTPDVDAMHGELAAQDVDVDAEVMRFGSGVPPMFFFRDPDGNTLVMVEDHAS</sequence>
<organism evidence="2 3">
    <name type="scientific">Candidatus Aeolococcus gillhamiae</name>
    <dbReference type="NCBI Taxonomy" id="3127015"/>
    <lineage>
        <taxon>Bacteria</taxon>
        <taxon>Bacillati</taxon>
        <taxon>Candidatus Dormiibacterota</taxon>
        <taxon>Candidatus Dormibacteria</taxon>
        <taxon>Candidatus Aeolococcales</taxon>
        <taxon>Candidatus Aeolococcaceae</taxon>
        <taxon>Candidatus Aeolococcus</taxon>
    </lineage>
</organism>
<dbReference type="InterPro" id="IPR037523">
    <property type="entry name" value="VOC_core"/>
</dbReference>
<comment type="caution">
    <text evidence="2">The sequence shown here is derived from an EMBL/GenBank/DDBJ whole genome shotgun (WGS) entry which is preliminary data.</text>
</comment>
<dbReference type="RefSeq" id="WP_337312942.1">
    <property type="nucleotide sequence ID" value="NZ_JAEKNS010000129.1"/>
</dbReference>
<proteinExistence type="predicted"/>
<dbReference type="AlphaFoldDB" id="A0A934K2I9"/>
<name>A0A934K2I9_9BACT</name>
<gene>
    <name evidence="2" type="ORF">JF886_12450</name>
</gene>
<dbReference type="PROSITE" id="PS51819">
    <property type="entry name" value="VOC"/>
    <property type="match status" value="1"/>
</dbReference>
<reference evidence="2 3" key="1">
    <citation type="submission" date="2020-10" db="EMBL/GenBank/DDBJ databases">
        <title>Ca. Dormibacterota MAGs.</title>
        <authorList>
            <person name="Montgomery K."/>
        </authorList>
    </citation>
    <scope>NUCLEOTIDE SEQUENCE [LARGE SCALE GENOMIC DNA]</scope>
    <source>
        <strain evidence="2">SC8812_S17_18</strain>
    </source>
</reference>
<dbReference type="Gene3D" id="3.10.180.10">
    <property type="entry name" value="2,3-Dihydroxybiphenyl 1,2-Dioxygenase, domain 1"/>
    <property type="match status" value="1"/>
</dbReference>